<organism evidence="2 3">
    <name type="scientific">Cryptotermes secundus</name>
    <dbReference type="NCBI Taxonomy" id="105785"/>
    <lineage>
        <taxon>Eukaryota</taxon>
        <taxon>Metazoa</taxon>
        <taxon>Ecdysozoa</taxon>
        <taxon>Arthropoda</taxon>
        <taxon>Hexapoda</taxon>
        <taxon>Insecta</taxon>
        <taxon>Pterygota</taxon>
        <taxon>Neoptera</taxon>
        <taxon>Polyneoptera</taxon>
        <taxon>Dictyoptera</taxon>
        <taxon>Blattodea</taxon>
        <taxon>Blattoidea</taxon>
        <taxon>Termitoidae</taxon>
        <taxon>Kalotermitidae</taxon>
        <taxon>Cryptotermitinae</taxon>
        <taxon>Cryptotermes</taxon>
    </lineage>
</organism>
<dbReference type="InterPro" id="IPR052709">
    <property type="entry name" value="Transposase-MT_Hybrid"/>
</dbReference>
<dbReference type="InterPro" id="IPR036397">
    <property type="entry name" value="RNaseH_sf"/>
</dbReference>
<dbReference type="GO" id="GO:0003676">
    <property type="term" value="F:nucleic acid binding"/>
    <property type="evidence" value="ECO:0007669"/>
    <property type="project" value="InterPro"/>
</dbReference>
<evidence type="ECO:0008006" key="4">
    <source>
        <dbReference type="Google" id="ProtNLM"/>
    </source>
</evidence>
<keyword evidence="3" id="KW-1185">Reference proteome</keyword>
<dbReference type="PANTHER" id="PTHR46060:SF1">
    <property type="entry name" value="MARINER MOS1 TRANSPOSASE-LIKE PROTEIN"/>
    <property type="match status" value="1"/>
</dbReference>
<proteinExistence type="predicted"/>
<evidence type="ECO:0000313" key="3">
    <source>
        <dbReference type="Proteomes" id="UP000235965"/>
    </source>
</evidence>
<feature type="region of interest" description="Disordered" evidence="1">
    <location>
        <begin position="214"/>
        <end position="252"/>
    </location>
</feature>
<evidence type="ECO:0000313" key="2">
    <source>
        <dbReference type="EMBL" id="PNF29350.1"/>
    </source>
</evidence>
<dbReference type="STRING" id="105785.A0A2J7QL93"/>
<dbReference type="Proteomes" id="UP000235965">
    <property type="component" value="Unassembled WGS sequence"/>
</dbReference>
<feature type="compositionally biased region" description="Basic and acidic residues" evidence="1">
    <location>
        <begin position="225"/>
        <end position="240"/>
    </location>
</feature>
<dbReference type="InParanoid" id="A0A2J7QL93"/>
<comment type="caution">
    <text evidence="2">The sequence shown here is derived from an EMBL/GenBank/DDBJ whole genome shotgun (WGS) entry which is preliminary data.</text>
</comment>
<dbReference type="EMBL" id="NEVH01013250">
    <property type="protein sequence ID" value="PNF29350.1"/>
    <property type="molecule type" value="Genomic_DNA"/>
</dbReference>
<gene>
    <name evidence="2" type="ORF">B7P43_G07837</name>
</gene>
<evidence type="ECO:0000256" key="1">
    <source>
        <dbReference type="SAM" id="MobiDB-lite"/>
    </source>
</evidence>
<dbReference type="Gene3D" id="3.30.420.10">
    <property type="entry name" value="Ribonuclease H-like superfamily/Ribonuclease H"/>
    <property type="match status" value="1"/>
</dbReference>
<sequence length="252" mass="28644">MLPVYGGKCLSSKAVHNWVDKFPQVRSKVVDCVRSGLPVEIATEATVQRVEELIRVDRRITEEMNRMGLSLQHLLRYVEEGEDLLNTIITGDESWVHIYEPDSNCASMHWKYPTSLSGSTKNFKVTSSAGKFMLAAFCDSQGVLSVHFQNRGENMNFASYREVLLKMRDAIRRKRPCQLAKGLLLHHDNAGPHTCRATQERIQELQWELLEHPPYSPDLAPSDFHLSDPLRDDPDGKSFADDEEVETECRSG</sequence>
<dbReference type="InterPro" id="IPR001888">
    <property type="entry name" value="Transposase_1"/>
</dbReference>
<protein>
    <recommendedName>
        <fullName evidence="4">Mariner Mos1 transposase</fullName>
    </recommendedName>
</protein>
<name>A0A2J7QL93_9NEOP</name>
<accession>A0A2J7QL93</accession>
<dbReference type="PANTHER" id="PTHR46060">
    <property type="entry name" value="MARINER MOS1 TRANSPOSASE-LIKE PROTEIN"/>
    <property type="match status" value="1"/>
</dbReference>
<reference evidence="2 3" key="1">
    <citation type="submission" date="2017-12" db="EMBL/GenBank/DDBJ databases">
        <title>Hemimetabolous genomes reveal molecular basis of termite eusociality.</title>
        <authorList>
            <person name="Harrison M.C."/>
            <person name="Jongepier E."/>
            <person name="Robertson H.M."/>
            <person name="Arning N."/>
            <person name="Bitard-Feildel T."/>
            <person name="Chao H."/>
            <person name="Childers C.P."/>
            <person name="Dinh H."/>
            <person name="Doddapaneni H."/>
            <person name="Dugan S."/>
            <person name="Gowin J."/>
            <person name="Greiner C."/>
            <person name="Han Y."/>
            <person name="Hu H."/>
            <person name="Hughes D.S.T."/>
            <person name="Huylmans A.-K."/>
            <person name="Kemena C."/>
            <person name="Kremer L.P.M."/>
            <person name="Lee S.L."/>
            <person name="Lopez-Ezquerra A."/>
            <person name="Mallet L."/>
            <person name="Monroy-Kuhn J.M."/>
            <person name="Moser A."/>
            <person name="Murali S.C."/>
            <person name="Muzny D.M."/>
            <person name="Otani S."/>
            <person name="Piulachs M.-D."/>
            <person name="Poelchau M."/>
            <person name="Qu J."/>
            <person name="Schaub F."/>
            <person name="Wada-Katsumata A."/>
            <person name="Worley K.C."/>
            <person name="Xie Q."/>
            <person name="Ylla G."/>
            <person name="Poulsen M."/>
            <person name="Gibbs R.A."/>
            <person name="Schal C."/>
            <person name="Richards S."/>
            <person name="Belles X."/>
            <person name="Korb J."/>
            <person name="Bornberg-Bauer E."/>
        </authorList>
    </citation>
    <scope>NUCLEOTIDE SEQUENCE [LARGE SCALE GENOMIC DNA]</scope>
    <source>
        <tissue evidence="2">Whole body</tissue>
    </source>
</reference>
<dbReference type="OrthoDB" id="10017160at2759"/>
<dbReference type="Pfam" id="PF01359">
    <property type="entry name" value="Transposase_1"/>
    <property type="match status" value="1"/>
</dbReference>
<dbReference type="AlphaFoldDB" id="A0A2J7QL93"/>